<dbReference type="GeneID" id="78776179"/>
<proteinExistence type="predicted"/>
<name>A0A6A5GXN0_CAERE</name>
<dbReference type="Proteomes" id="UP000483820">
    <property type="component" value="Chromosome IV"/>
</dbReference>
<evidence type="ECO:0000313" key="2">
    <source>
        <dbReference type="EMBL" id="KAF1759354.1"/>
    </source>
</evidence>
<gene>
    <name evidence="2" type="ORF">GCK72_015819</name>
</gene>
<keyword evidence="1" id="KW-0732">Signal</keyword>
<dbReference type="EMBL" id="WUAV01000004">
    <property type="protein sequence ID" value="KAF1759354.1"/>
    <property type="molecule type" value="Genomic_DNA"/>
</dbReference>
<reference evidence="2 3" key="1">
    <citation type="submission" date="2019-12" db="EMBL/GenBank/DDBJ databases">
        <title>Chromosome-level assembly of the Caenorhabditis remanei genome.</title>
        <authorList>
            <person name="Teterina A.A."/>
            <person name="Willis J.H."/>
            <person name="Phillips P.C."/>
        </authorList>
    </citation>
    <scope>NUCLEOTIDE SEQUENCE [LARGE SCALE GENOMIC DNA]</scope>
    <source>
        <strain evidence="2 3">PX506</strain>
        <tissue evidence="2">Whole organism</tissue>
    </source>
</reference>
<dbReference type="KEGG" id="crq:GCK72_015819"/>
<dbReference type="InterPro" id="IPR003326">
    <property type="entry name" value="TRA-1_regulated"/>
</dbReference>
<organism evidence="2 3">
    <name type="scientific">Caenorhabditis remanei</name>
    <name type="common">Caenorhabditis vulgaris</name>
    <dbReference type="NCBI Taxonomy" id="31234"/>
    <lineage>
        <taxon>Eukaryota</taxon>
        <taxon>Metazoa</taxon>
        <taxon>Ecdysozoa</taxon>
        <taxon>Nematoda</taxon>
        <taxon>Chromadorea</taxon>
        <taxon>Rhabditida</taxon>
        <taxon>Rhabditina</taxon>
        <taxon>Rhabditomorpha</taxon>
        <taxon>Rhabditoidea</taxon>
        <taxon>Rhabditidae</taxon>
        <taxon>Peloderinae</taxon>
        <taxon>Caenorhabditis</taxon>
    </lineage>
</organism>
<sequence length="82" mass="9651">MNYLLFFLLVTVAILSQGCEDHCKCPDLLDKLANDRDYVLYTKEAGCVRNITCKTAVTTWVTFRFNETERRNRIIPIFWDDL</sequence>
<feature type="chain" id="PRO_5025442448" evidence="1">
    <location>
        <begin position="19"/>
        <end position="82"/>
    </location>
</feature>
<evidence type="ECO:0000313" key="3">
    <source>
        <dbReference type="Proteomes" id="UP000483820"/>
    </source>
</evidence>
<dbReference type="AlphaFoldDB" id="A0A6A5GXN0"/>
<protein>
    <submittedName>
        <fullName evidence="2">Uncharacterized protein</fullName>
    </submittedName>
</protein>
<dbReference type="Pfam" id="PF02343">
    <property type="entry name" value="TRA-1_regulated"/>
    <property type="match status" value="1"/>
</dbReference>
<accession>A0A6A5GXN0</accession>
<dbReference type="RefSeq" id="XP_053585922.1">
    <property type="nucleotide sequence ID" value="XM_053731150.1"/>
</dbReference>
<comment type="caution">
    <text evidence="2">The sequence shown here is derived from an EMBL/GenBank/DDBJ whole genome shotgun (WGS) entry which is preliminary data.</text>
</comment>
<dbReference type="CTD" id="78776179"/>
<feature type="signal peptide" evidence="1">
    <location>
        <begin position="1"/>
        <end position="18"/>
    </location>
</feature>
<evidence type="ECO:0000256" key="1">
    <source>
        <dbReference type="SAM" id="SignalP"/>
    </source>
</evidence>